<keyword evidence="2" id="KW-1185">Reference proteome</keyword>
<dbReference type="OrthoDB" id="4229919at2"/>
<dbReference type="AlphaFoldDB" id="A0A4Q9KH47"/>
<reference evidence="1 2" key="1">
    <citation type="submission" date="2019-01" db="EMBL/GenBank/DDBJ databases">
        <title>Lactibacter flavus gen. nov., sp. nov., a novel bacterium of the family Propionibacteriaceae isolated from raw milk and dairy products.</title>
        <authorList>
            <person name="Huptas C."/>
            <person name="Wenning M."/>
            <person name="Breitenwieser F."/>
            <person name="Doll E."/>
            <person name="Von Neubeck M."/>
            <person name="Busse H.-J."/>
            <person name="Scherer S."/>
        </authorList>
    </citation>
    <scope>NUCLEOTIDE SEQUENCE [LARGE SCALE GENOMIC DNA]</scope>
    <source>
        <strain evidence="1 2">KCTC 33808</strain>
    </source>
</reference>
<evidence type="ECO:0000313" key="2">
    <source>
        <dbReference type="Proteomes" id="UP000292373"/>
    </source>
</evidence>
<dbReference type="RefSeq" id="WP_131167371.1">
    <property type="nucleotide sequence ID" value="NZ_SDMQ01000003.1"/>
</dbReference>
<dbReference type="EMBL" id="SDMQ01000003">
    <property type="protein sequence ID" value="TBT86586.1"/>
    <property type="molecule type" value="Genomic_DNA"/>
</dbReference>
<dbReference type="Pfam" id="PF11298">
    <property type="entry name" value="DUF3099"/>
    <property type="match status" value="1"/>
</dbReference>
<evidence type="ECO:0000313" key="1">
    <source>
        <dbReference type="EMBL" id="TBT86586.1"/>
    </source>
</evidence>
<sequence>MAGRVAPAEPSLITSARFGTSLSTDQRAKRYVITMLFRVVCFIAAVVAPIPWNVVLLIAAALLPGIAVLLGNARDNRPEAPVTFDEEDAAPRLAITAGEVIKGDVEQEDVR</sequence>
<comment type="caution">
    <text evidence="1">The sequence shown here is derived from an EMBL/GenBank/DDBJ whole genome shotgun (WGS) entry which is preliminary data.</text>
</comment>
<dbReference type="InterPro" id="IPR021449">
    <property type="entry name" value="DUF3099"/>
</dbReference>
<gene>
    <name evidence="1" type="ORF">ET989_04555</name>
</gene>
<accession>A0A4Q9KH47</accession>
<proteinExistence type="predicted"/>
<organism evidence="1 2">
    <name type="scientific">Propioniciclava sinopodophylli</name>
    <dbReference type="NCBI Taxonomy" id="1837344"/>
    <lineage>
        <taxon>Bacteria</taxon>
        <taxon>Bacillati</taxon>
        <taxon>Actinomycetota</taxon>
        <taxon>Actinomycetes</taxon>
        <taxon>Propionibacteriales</taxon>
        <taxon>Propionibacteriaceae</taxon>
        <taxon>Propioniciclava</taxon>
    </lineage>
</organism>
<name>A0A4Q9KH47_9ACTN</name>
<protein>
    <submittedName>
        <fullName evidence="1">DUF3099 domain-containing protein</fullName>
    </submittedName>
</protein>
<dbReference type="Proteomes" id="UP000292373">
    <property type="component" value="Unassembled WGS sequence"/>
</dbReference>